<keyword evidence="3" id="KW-1185">Reference proteome</keyword>
<proteinExistence type="predicted"/>
<reference evidence="2 3" key="3">
    <citation type="submission" date="2019-11" db="EMBL/GenBank/DDBJ databases">
        <title>A de novo genome assembly of a pear dwarfing rootstock.</title>
        <authorList>
            <person name="Wang F."/>
            <person name="Wang J."/>
            <person name="Li S."/>
            <person name="Zhang Y."/>
            <person name="Fang M."/>
            <person name="Ma L."/>
            <person name="Zhao Y."/>
            <person name="Jiang S."/>
        </authorList>
    </citation>
    <scope>NUCLEOTIDE SEQUENCE [LARGE SCALE GENOMIC DNA]</scope>
    <source>
        <strain evidence="2">S2</strain>
        <tissue evidence="2">Leaf</tissue>
    </source>
</reference>
<name>A0A5N5HGG7_9ROSA</name>
<organism evidence="2 3">
    <name type="scientific">Pyrus ussuriensis x Pyrus communis</name>
    <dbReference type="NCBI Taxonomy" id="2448454"/>
    <lineage>
        <taxon>Eukaryota</taxon>
        <taxon>Viridiplantae</taxon>
        <taxon>Streptophyta</taxon>
        <taxon>Embryophyta</taxon>
        <taxon>Tracheophyta</taxon>
        <taxon>Spermatophyta</taxon>
        <taxon>Magnoliopsida</taxon>
        <taxon>eudicotyledons</taxon>
        <taxon>Gunneridae</taxon>
        <taxon>Pentapetalae</taxon>
        <taxon>rosids</taxon>
        <taxon>fabids</taxon>
        <taxon>Rosales</taxon>
        <taxon>Rosaceae</taxon>
        <taxon>Amygdaloideae</taxon>
        <taxon>Maleae</taxon>
        <taxon>Pyrus</taxon>
    </lineage>
</organism>
<feature type="region of interest" description="Disordered" evidence="1">
    <location>
        <begin position="1"/>
        <end position="67"/>
    </location>
</feature>
<evidence type="ECO:0000256" key="1">
    <source>
        <dbReference type="SAM" id="MobiDB-lite"/>
    </source>
</evidence>
<reference evidence="2 3" key="1">
    <citation type="submission" date="2019-09" db="EMBL/GenBank/DDBJ databases">
        <authorList>
            <person name="Ou C."/>
        </authorList>
    </citation>
    <scope>NUCLEOTIDE SEQUENCE [LARGE SCALE GENOMIC DNA]</scope>
    <source>
        <strain evidence="2">S2</strain>
        <tissue evidence="2">Leaf</tissue>
    </source>
</reference>
<gene>
    <name evidence="2" type="ORF">D8674_024446</name>
</gene>
<dbReference type="AlphaFoldDB" id="A0A5N5HGG7"/>
<dbReference type="Proteomes" id="UP000327157">
    <property type="component" value="Chromosome 4"/>
</dbReference>
<feature type="compositionally biased region" description="Basic and acidic residues" evidence="1">
    <location>
        <begin position="1"/>
        <end position="20"/>
    </location>
</feature>
<reference evidence="3" key="2">
    <citation type="submission" date="2019-10" db="EMBL/GenBank/DDBJ databases">
        <title>A de novo genome assembly of a pear dwarfing rootstock.</title>
        <authorList>
            <person name="Wang F."/>
            <person name="Wang J."/>
            <person name="Li S."/>
            <person name="Zhang Y."/>
            <person name="Fang M."/>
            <person name="Ma L."/>
            <person name="Zhao Y."/>
            <person name="Jiang S."/>
        </authorList>
    </citation>
    <scope>NUCLEOTIDE SEQUENCE [LARGE SCALE GENOMIC DNA]</scope>
</reference>
<evidence type="ECO:0000313" key="2">
    <source>
        <dbReference type="EMBL" id="KAB2622264.1"/>
    </source>
</evidence>
<sequence>MQTQEGRLESDTNRVPKSRMDGSGSGSGSQSQSTSTHRTLDLKPLLSQEVMGGGGSSFRSHFQSKKT</sequence>
<evidence type="ECO:0000313" key="3">
    <source>
        <dbReference type="Proteomes" id="UP000327157"/>
    </source>
</evidence>
<accession>A0A5N5HGG7</accession>
<comment type="caution">
    <text evidence="2">The sequence shown here is derived from an EMBL/GenBank/DDBJ whole genome shotgun (WGS) entry which is preliminary data.</text>
</comment>
<protein>
    <submittedName>
        <fullName evidence="2">Uncharacterized protein</fullName>
    </submittedName>
</protein>
<dbReference type="EMBL" id="SMOL01000231">
    <property type="protein sequence ID" value="KAB2622264.1"/>
    <property type="molecule type" value="Genomic_DNA"/>
</dbReference>